<dbReference type="Proteomes" id="UP000005950">
    <property type="component" value="Unassembled WGS sequence"/>
</dbReference>
<proteinExistence type="predicted"/>
<name>B9YBY2_9FIRM</name>
<reference evidence="1 2" key="2">
    <citation type="submission" date="2009-02" db="EMBL/GenBank/DDBJ databases">
        <title>Draft genome sequence of Holdemania filiformis DSM 12042.</title>
        <authorList>
            <person name="Sudarsanam P."/>
            <person name="Ley R."/>
            <person name="Guruge J."/>
            <person name="Turnbaugh P.J."/>
            <person name="Mahowald M."/>
            <person name="Liep D."/>
            <person name="Gordon J."/>
        </authorList>
    </citation>
    <scope>NUCLEOTIDE SEQUENCE [LARGE SCALE GENOMIC DNA]</scope>
    <source>
        <strain evidence="1 2">DSM 12042</strain>
    </source>
</reference>
<evidence type="ECO:0000313" key="1">
    <source>
        <dbReference type="EMBL" id="EEF66538.1"/>
    </source>
</evidence>
<dbReference type="EMBL" id="ACCF01000208">
    <property type="protein sequence ID" value="EEF66538.1"/>
    <property type="molecule type" value="Genomic_DNA"/>
</dbReference>
<evidence type="ECO:0000313" key="2">
    <source>
        <dbReference type="Proteomes" id="UP000005950"/>
    </source>
</evidence>
<gene>
    <name evidence="1" type="ORF">HOLDEFILI_03340</name>
</gene>
<comment type="caution">
    <text evidence="1">The sequence shown here is derived from an EMBL/GenBank/DDBJ whole genome shotgun (WGS) entry which is preliminary data.</text>
</comment>
<sequence>MLQRQKNFIENRGEMLQRSDISKKFTAGSRKWPSAETYYTIFWID</sequence>
<dbReference type="HOGENOM" id="CLU_3200706_0_0_9"/>
<dbReference type="AlphaFoldDB" id="B9YBY2"/>
<accession>B9YBY2</accession>
<organism evidence="1 2">
    <name type="scientific">Holdemania filiformis DSM 12042</name>
    <dbReference type="NCBI Taxonomy" id="545696"/>
    <lineage>
        <taxon>Bacteria</taxon>
        <taxon>Bacillati</taxon>
        <taxon>Bacillota</taxon>
        <taxon>Erysipelotrichia</taxon>
        <taxon>Erysipelotrichales</taxon>
        <taxon>Erysipelotrichaceae</taxon>
        <taxon>Holdemania</taxon>
    </lineage>
</organism>
<protein>
    <submittedName>
        <fullName evidence="1">Uncharacterized protein</fullName>
    </submittedName>
</protein>
<reference evidence="1 2" key="1">
    <citation type="submission" date="2008-12" db="EMBL/GenBank/DDBJ databases">
        <authorList>
            <person name="Fulton L."/>
            <person name="Clifton S."/>
            <person name="Fulton B."/>
            <person name="Xu J."/>
            <person name="Minx P."/>
            <person name="Pepin K.H."/>
            <person name="Johnson M."/>
            <person name="Bhonagiri V."/>
            <person name="Nash W.E."/>
            <person name="Mardis E.R."/>
            <person name="Wilson R.K."/>
        </authorList>
    </citation>
    <scope>NUCLEOTIDE SEQUENCE [LARGE SCALE GENOMIC DNA]</scope>
    <source>
        <strain evidence="1 2">DSM 12042</strain>
    </source>
</reference>